<feature type="region of interest" description="Disordered" evidence="1">
    <location>
        <begin position="1"/>
        <end position="67"/>
    </location>
</feature>
<dbReference type="Proteomes" id="UP000659904">
    <property type="component" value="Unassembled WGS sequence"/>
</dbReference>
<name>A0A8J3P044_9ACTN</name>
<proteinExistence type="predicted"/>
<protein>
    <submittedName>
        <fullName evidence="2">Uncharacterized protein</fullName>
    </submittedName>
</protein>
<reference evidence="2 3" key="1">
    <citation type="submission" date="2021-01" db="EMBL/GenBank/DDBJ databases">
        <title>Whole genome shotgun sequence of Catellatospora citrea NBRC 14495.</title>
        <authorList>
            <person name="Komaki H."/>
            <person name="Tamura T."/>
        </authorList>
    </citation>
    <scope>NUCLEOTIDE SEQUENCE [LARGE SCALE GENOMIC DNA]</scope>
    <source>
        <strain evidence="2 3">NBRC 14495</strain>
    </source>
</reference>
<evidence type="ECO:0000313" key="3">
    <source>
        <dbReference type="Proteomes" id="UP000659904"/>
    </source>
</evidence>
<feature type="compositionally biased region" description="Low complexity" evidence="1">
    <location>
        <begin position="10"/>
        <end position="25"/>
    </location>
</feature>
<evidence type="ECO:0000313" key="2">
    <source>
        <dbReference type="EMBL" id="GIF97010.1"/>
    </source>
</evidence>
<gene>
    <name evidence="2" type="ORF">Cci01nite_21040</name>
</gene>
<feature type="compositionally biased region" description="Polar residues" evidence="1">
    <location>
        <begin position="36"/>
        <end position="54"/>
    </location>
</feature>
<evidence type="ECO:0000256" key="1">
    <source>
        <dbReference type="SAM" id="MobiDB-lite"/>
    </source>
</evidence>
<dbReference type="AlphaFoldDB" id="A0A8J3P044"/>
<keyword evidence="3" id="KW-1185">Reference proteome</keyword>
<accession>A0A8J3P044</accession>
<sequence>MSAPARRRTPAAPRTSATATGTPPAQRNGRHAEVTAITNTAKATRLSGRTTNVDGVSAPAAEPAGRMYRRAPHDLAEVVRQAGSAAAVADHYRVPKHTAYGWIRTLRNKDTATAK</sequence>
<dbReference type="EMBL" id="BONH01000007">
    <property type="protein sequence ID" value="GIF97010.1"/>
    <property type="molecule type" value="Genomic_DNA"/>
</dbReference>
<organism evidence="2 3">
    <name type="scientific">Catellatospora citrea</name>
    <dbReference type="NCBI Taxonomy" id="53366"/>
    <lineage>
        <taxon>Bacteria</taxon>
        <taxon>Bacillati</taxon>
        <taxon>Actinomycetota</taxon>
        <taxon>Actinomycetes</taxon>
        <taxon>Micromonosporales</taxon>
        <taxon>Micromonosporaceae</taxon>
        <taxon>Catellatospora</taxon>
    </lineage>
</organism>
<comment type="caution">
    <text evidence="2">The sequence shown here is derived from an EMBL/GenBank/DDBJ whole genome shotgun (WGS) entry which is preliminary data.</text>
</comment>